<accession>U4LJ73</accession>
<protein>
    <submittedName>
        <fullName evidence="1">Uncharacterized protein</fullName>
    </submittedName>
</protein>
<keyword evidence="2" id="KW-1185">Reference proteome</keyword>
<sequence>MQKRTASDLRNMHCFHFRRGNKQLLIKITHLGTTLTPEHKSSISADVSVSNWRSEFNSETFSDKLAQRVSGANLWTGNARSALQIVVRCSAQFISVKLREDFGFIRRFFKDNSSTF</sequence>
<proteinExistence type="predicted"/>
<reference evidence="1 2" key="1">
    <citation type="journal article" date="2013" name="PLoS Genet.">
        <title>The genome and development-dependent transcriptomes of Pyronema confluens: a window into fungal evolution.</title>
        <authorList>
            <person name="Traeger S."/>
            <person name="Altegoer F."/>
            <person name="Freitag M."/>
            <person name="Gabaldon T."/>
            <person name="Kempken F."/>
            <person name="Kumar A."/>
            <person name="Marcet-Houben M."/>
            <person name="Poggeler S."/>
            <person name="Stajich J.E."/>
            <person name="Nowrousian M."/>
        </authorList>
    </citation>
    <scope>NUCLEOTIDE SEQUENCE [LARGE SCALE GENOMIC DNA]</scope>
    <source>
        <strain evidence="2">CBS 100304</strain>
        <tissue evidence="1">Vegetative mycelium</tissue>
    </source>
</reference>
<organism evidence="1 2">
    <name type="scientific">Pyronema omphalodes (strain CBS 100304)</name>
    <name type="common">Pyronema confluens</name>
    <dbReference type="NCBI Taxonomy" id="1076935"/>
    <lineage>
        <taxon>Eukaryota</taxon>
        <taxon>Fungi</taxon>
        <taxon>Dikarya</taxon>
        <taxon>Ascomycota</taxon>
        <taxon>Pezizomycotina</taxon>
        <taxon>Pezizomycetes</taxon>
        <taxon>Pezizales</taxon>
        <taxon>Pyronemataceae</taxon>
        <taxon>Pyronema</taxon>
    </lineage>
</organism>
<dbReference type="Proteomes" id="UP000018144">
    <property type="component" value="Unassembled WGS sequence"/>
</dbReference>
<evidence type="ECO:0000313" key="1">
    <source>
        <dbReference type="EMBL" id="CCX31998.1"/>
    </source>
</evidence>
<dbReference type="EMBL" id="HF935718">
    <property type="protein sequence ID" value="CCX31998.1"/>
    <property type="molecule type" value="Genomic_DNA"/>
</dbReference>
<gene>
    <name evidence="1" type="ORF">PCON_12093</name>
</gene>
<dbReference type="AlphaFoldDB" id="U4LJ73"/>
<evidence type="ECO:0000313" key="2">
    <source>
        <dbReference type="Proteomes" id="UP000018144"/>
    </source>
</evidence>
<name>U4LJ73_PYROM</name>